<evidence type="ECO:0000256" key="1">
    <source>
        <dbReference type="SAM" id="SignalP"/>
    </source>
</evidence>
<evidence type="ECO:0000313" key="2">
    <source>
        <dbReference type="EMBL" id="NOV00754.1"/>
    </source>
</evidence>
<reference evidence="2 3" key="1">
    <citation type="submission" date="2019-10" db="EMBL/GenBank/DDBJ databases">
        <title>Description of Paenibacillus pedi sp. nov.</title>
        <authorList>
            <person name="Carlier A."/>
            <person name="Qi S."/>
        </authorList>
    </citation>
    <scope>NUCLEOTIDE SEQUENCE [LARGE SCALE GENOMIC DNA]</scope>
    <source>
        <strain evidence="2 3">LMG 31457</strain>
    </source>
</reference>
<proteinExistence type="predicted"/>
<feature type="signal peptide" evidence="1">
    <location>
        <begin position="1"/>
        <end position="31"/>
    </location>
</feature>
<gene>
    <name evidence="2" type="ORF">GC097_12085</name>
</gene>
<feature type="chain" id="PRO_5045971834" evidence="1">
    <location>
        <begin position="32"/>
        <end position="624"/>
    </location>
</feature>
<organism evidence="2 3">
    <name type="scientific">Paenibacillus planticolens</name>
    <dbReference type="NCBI Taxonomy" id="2654976"/>
    <lineage>
        <taxon>Bacteria</taxon>
        <taxon>Bacillati</taxon>
        <taxon>Bacillota</taxon>
        <taxon>Bacilli</taxon>
        <taxon>Bacillales</taxon>
        <taxon>Paenibacillaceae</taxon>
        <taxon>Paenibacillus</taxon>
    </lineage>
</organism>
<keyword evidence="3" id="KW-1185">Reference proteome</keyword>
<comment type="caution">
    <text evidence="2">The sequence shown here is derived from an EMBL/GenBank/DDBJ whole genome shotgun (WGS) entry which is preliminary data.</text>
</comment>
<evidence type="ECO:0000313" key="3">
    <source>
        <dbReference type="Proteomes" id="UP000618579"/>
    </source>
</evidence>
<name>A0ABX1ZPQ6_9BACL</name>
<dbReference type="Proteomes" id="UP000618579">
    <property type="component" value="Unassembled WGS sequence"/>
</dbReference>
<dbReference type="EMBL" id="WHNZ01000022">
    <property type="protein sequence ID" value="NOV00754.1"/>
    <property type="molecule type" value="Genomic_DNA"/>
</dbReference>
<keyword evidence="1" id="KW-0732">Signal</keyword>
<protein>
    <submittedName>
        <fullName evidence="2">Uncharacterized protein</fullName>
    </submittedName>
</protein>
<sequence length="624" mass="70638">MMGREQTFFRKKTKIVGAIASTAMMAVPFMAVPVAANTENEPQVVHIEKIETIVIPENGTKYIDLDALRELYDTYNLQITQNENEMNIARGSETLGVDGIYEIKAGAIGKATFTVSGMKYPKNEVEPFQPFTDSFEVVVVPNTGDPDSYKFDLSNVFTVMSQMPEELQTRDKVKSLLSNISPKTVINDNPVEYNLDNSAPYQLETDDRFQGEVGKKISSYEIREHLRSYFEDSDRRNVEGEFYESDDLDVVFVDKNNPHIRIEEKYDYSNEFVMGYELTPLTPGDFDLNVLVVDHHGGMTRGVIPFHIVVNMPPQLKPDSVLAKHFSLGDVNNPVMYLSNNAEIDLSEVFYDPENADLAYKVVVEGYGSPGTAINTISLGSSPKLTWNSFSLPNGVKKIKELRAYEKGNESLQAVLNVDIEHAINDPFPATLDMYKSNASGTSSYLFDFKSDVGFDGFNLTEITGADIHNNENNAVTASVYQDVYLKFEAKDYTQQSSKIKIYGHKTGSPSILYQDDFNFRVISTEDTKYPDTNIPAISLRSLYPNYNYGGYWTGPYNIREAVSVIPEDFNDEFYWTYETSSLMSIRLEDTVPTQTQILFKIDLDQGKRIYYVPYIPYTKRLPN</sequence>
<accession>A0ABX1ZPQ6</accession>